<keyword evidence="1" id="KW-0472">Membrane</keyword>
<accession>A0AA39IMT6</accession>
<evidence type="ECO:0000313" key="3">
    <source>
        <dbReference type="Proteomes" id="UP001175271"/>
    </source>
</evidence>
<proteinExistence type="predicted"/>
<dbReference type="AlphaFoldDB" id="A0AA39IMT6"/>
<sequence>MSPAHRMTEDGPIWERVPIEVFWVAGAVVVVSFVIIALGSWLWCRARNSKRWSAEYHVNPKPCTENYCESTFVQGPAVTVANDTCNVTCMDLSNLSVGSVEFARGVSMNSTPMHSNRYNCNRL</sequence>
<feature type="transmembrane region" description="Helical" evidence="1">
    <location>
        <begin position="21"/>
        <end position="44"/>
    </location>
</feature>
<dbReference type="EMBL" id="JAUCMV010000001">
    <property type="protein sequence ID" value="KAK0426299.1"/>
    <property type="molecule type" value="Genomic_DNA"/>
</dbReference>
<organism evidence="2 3">
    <name type="scientific">Steinernema hermaphroditum</name>
    <dbReference type="NCBI Taxonomy" id="289476"/>
    <lineage>
        <taxon>Eukaryota</taxon>
        <taxon>Metazoa</taxon>
        <taxon>Ecdysozoa</taxon>
        <taxon>Nematoda</taxon>
        <taxon>Chromadorea</taxon>
        <taxon>Rhabditida</taxon>
        <taxon>Tylenchina</taxon>
        <taxon>Panagrolaimomorpha</taxon>
        <taxon>Strongyloidoidea</taxon>
        <taxon>Steinernematidae</taxon>
        <taxon>Steinernema</taxon>
    </lineage>
</organism>
<evidence type="ECO:0000256" key="1">
    <source>
        <dbReference type="SAM" id="Phobius"/>
    </source>
</evidence>
<keyword evidence="1" id="KW-1133">Transmembrane helix</keyword>
<gene>
    <name evidence="2" type="ORF">QR680_009630</name>
</gene>
<comment type="caution">
    <text evidence="2">The sequence shown here is derived from an EMBL/GenBank/DDBJ whole genome shotgun (WGS) entry which is preliminary data.</text>
</comment>
<evidence type="ECO:0000313" key="2">
    <source>
        <dbReference type="EMBL" id="KAK0426299.1"/>
    </source>
</evidence>
<reference evidence="2" key="1">
    <citation type="submission" date="2023-06" db="EMBL/GenBank/DDBJ databases">
        <title>Genomic analysis of the entomopathogenic nematode Steinernema hermaphroditum.</title>
        <authorList>
            <person name="Schwarz E.M."/>
            <person name="Heppert J.K."/>
            <person name="Baniya A."/>
            <person name="Schwartz H.T."/>
            <person name="Tan C.-H."/>
            <person name="Antoshechkin I."/>
            <person name="Sternberg P.W."/>
            <person name="Goodrich-Blair H."/>
            <person name="Dillman A.R."/>
        </authorList>
    </citation>
    <scope>NUCLEOTIDE SEQUENCE</scope>
    <source>
        <strain evidence="2">PS9179</strain>
        <tissue evidence="2">Whole animal</tissue>
    </source>
</reference>
<keyword evidence="3" id="KW-1185">Reference proteome</keyword>
<protein>
    <submittedName>
        <fullName evidence="2">Uncharacterized protein</fullName>
    </submittedName>
</protein>
<keyword evidence="1" id="KW-0812">Transmembrane</keyword>
<name>A0AA39IMT6_9BILA</name>
<dbReference type="Proteomes" id="UP001175271">
    <property type="component" value="Unassembled WGS sequence"/>
</dbReference>